<dbReference type="STRING" id="880070.Cycma_0731"/>
<dbReference type="KEGG" id="cmr:Cycma_0731"/>
<dbReference type="InterPro" id="IPR050194">
    <property type="entry name" value="Glycosyltransferase_grp1"/>
</dbReference>
<proteinExistence type="predicted"/>
<dbReference type="PANTHER" id="PTHR45947:SF3">
    <property type="entry name" value="SULFOQUINOVOSYL TRANSFERASE SQD2"/>
    <property type="match status" value="1"/>
</dbReference>
<evidence type="ECO:0000313" key="3">
    <source>
        <dbReference type="Proteomes" id="UP000001635"/>
    </source>
</evidence>
<dbReference type="eggNOG" id="COG0438">
    <property type="taxonomic scope" value="Bacteria"/>
</dbReference>
<dbReference type="Pfam" id="PF00534">
    <property type="entry name" value="Glycos_transf_1"/>
    <property type="match status" value="1"/>
</dbReference>
<dbReference type="SUPFAM" id="SSF53756">
    <property type="entry name" value="UDP-Glycosyltransferase/glycogen phosphorylase"/>
    <property type="match status" value="1"/>
</dbReference>
<reference evidence="3" key="1">
    <citation type="submission" date="2011-07" db="EMBL/GenBank/DDBJ databases">
        <title>The complete genome of Cyclobacterium marinum DSM 745.</title>
        <authorList>
            <person name="Lucas S."/>
            <person name="Han J."/>
            <person name="Lapidus A."/>
            <person name="Bruce D."/>
            <person name="Goodwin L."/>
            <person name="Pitluck S."/>
            <person name="Peters L."/>
            <person name="Kyrpides N."/>
            <person name="Mavromatis K."/>
            <person name="Ivanova N."/>
            <person name="Ovchinnikova G."/>
            <person name="Chertkov O."/>
            <person name="Detter J.C."/>
            <person name="Tapia R."/>
            <person name="Han C."/>
            <person name="Land M."/>
            <person name="Hauser L."/>
            <person name="Markowitz V."/>
            <person name="Cheng J.-F."/>
            <person name="Hugenholtz P."/>
            <person name="Woyke T."/>
            <person name="Wu D."/>
            <person name="Tindall B."/>
            <person name="Schuetze A."/>
            <person name="Brambilla E."/>
            <person name="Klenk H.-P."/>
            <person name="Eisen J.A."/>
        </authorList>
    </citation>
    <scope>NUCLEOTIDE SEQUENCE [LARGE SCALE GENOMIC DNA]</scope>
    <source>
        <strain evidence="3">ATCC 25205 / DSM 745 / LMG 13164 / NCIMB 1802</strain>
    </source>
</reference>
<accession>G0J0U3</accession>
<dbReference type="HOGENOM" id="CLU_726978_0_0_10"/>
<name>G0J0U3_CYCMS</name>
<feature type="domain" description="Glycosyl transferase family 1" evidence="1">
    <location>
        <begin position="189"/>
        <end position="313"/>
    </location>
</feature>
<dbReference type="RefSeq" id="WP_014018803.1">
    <property type="nucleotide sequence ID" value="NC_015914.1"/>
</dbReference>
<gene>
    <name evidence="2" type="ordered locus">Cycma_0731</name>
</gene>
<dbReference type="OrthoDB" id="1116389at2"/>
<dbReference type="GO" id="GO:0016757">
    <property type="term" value="F:glycosyltransferase activity"/>
    <property type="evidence" value="ECO:0007669"/>
    <property type="project" value="InterPro"/>
</dbReference>
<keyword evidence="2" id="KW-0808">Transferase</keyword>
<protein>
    <submittedName>
        <fullName evidence="2">Glycosyl transferase group 1</fullName>
    </submittedName>
</protein>
<organism evidence="2 3">
    <name type="scientific">Cyclobacterium marinum (strain ATCC 25205 / DSM 745 / LMG 13164 / NCIMB 1802)</name>
    <name type="common">Flectobacillus marinus</name>
    <dbReference type="NCBI Taxonomy" id="880070"/>
    <lineage>
        <taxon>Bacteria</taxon>
        <taxon>Pseudomonadati</taxon>
        <taxon>Bacteroidota</taxon>
        <taxon>Cytophagia</taxon>
        <taxon>Cytophagales</taxon>
        <taxon>Cyclobacteriaceae</taxon>
        <taxon>Cyclobacterium</taxon>
    </lineage>
</organism>
<dbReference type="Gene3D" id="3.40.50.2000">
    <property type="entry name" value="Glycogen Phosphorylase B"/>
    <property type="match status" value="2"/>
</dbReference>
<keyword evidence="3" id="KW-1185">Reference proteome</keyword>
<dbReference type="EMBL" id="CP002955">
    <property type="protein sequence ID" value="AEL24505.1"/>
    <property type="molecule type" value="Genomic_DNA"/>
</dbReference>
<evidence type="ECO:0000259" key="1">
    <source>
        <dbReference type="Pfam" id="PF00534"/>
    </source>
</evidence>
<sequence length="369" mass="43031">MARFLFTQFQNVELIVENGNPIGGAVVETMVWINSLHENGHEIDQFKYANDKRVKLSNYGFIKLFPVYHPTKGIRWLRWPLYRLPNIYKAIKRSKPDYLYASIPGWASYYIALFCRKLGVKMILRVANDNMLDERIKITHSKFDQIFIAKAFKLADFISVQNEFQYQTLKKQFPDKKILKIYNPIKIDKSKNIVKKEMKGYLAWVANFRYQKNLKQLFEIASTFPDEKIKIAGIPLKNMDDETKEYLEKLKELSNVEFVGKVPREEIFNFLSKAKFLLSTSRYEGFSNTFLEAMVVGTPILTPTLVNPDGIIDRFNLGITYQNATDLKSSFNKLTVDEYIKISSNTIQFVNNNHDHLVLGKKLVNFLKE</sequence>
<dbReference type="InterPro" id="IPR001296">
    <property type="entry name" value="Glyco_trans_1"/>
</dbReference>
<evidence type="ECO:0000313" key="2">
    <source>
        <dbReference type="EMBL" id="AEL24505.1"/>
    </source>
</evidence>
<dbReference type="Proteomes" id="UP000001635">
    <property type="component" value="Chromosome"/>
</dbReference>
<dbReference type="PANTHER" id="PTHR45947">
    <property type="entry name" value="SULFOQUINOVOSYL TRANSFERASE SQD2"/>
    <property type="match status" value="1"/>
</dbReference>
<dbReference type="AlphaFoldDB" id="G0J0U3"/>